<dbReference type="Pfam" id="PF00583">
    <property type="entry name" value="Acetyltransf_1"/>
    <property type="match status" value="1"/>
</dbReference>
<dbReference type="Gene3D" id="3.40.630.30">
    <property type="match status" value="1"/>
</dbReference>
<dbReference type="SUPFAM" id="SSF55729">
    <property type="entry name" value="Acyl-CoA N-acyltransferases (Nat)"/>
    <property type="match status" value="1"/>
</dbReference>
<dbReference type="InterPro" id="IPR000182">
    <property type="entry name" value="GNAT_dom"/>
</dbReference>
<sequence length="181" mass="19442">MSVSIRRATPADAPALASVAAATFALACPPGTTEANIALFIETSLSAWSFEGHLASDVHRLWLAEADGEPVGYAMSLHGEPTDPDVQNAVAVRPTVELSKIYVCESHHGTGVAKRLMEAAIAEAMDAEAASVWLGVNQQNIRANRFYEKQGFVLRGTRFFQVGDSTEADYVRELPLSPQTP</sequence>
<dbReference type="PROSITE" id="PS51186">
    <property type="entry name" value="GNAT"/>
    <property type="match status" value="1"/>
</dbReference>
<dbReference type="InterPro" id="IPR016181">
    <property type="entry name" value="Acyl_CoA_acyltransferase"/>
</dbReference>
<keyword evidence="2" id="KW-0012">Acyltransferase</keyword>
<reference evidence="4" key="1">
    <citation type="submission" date="2020-05" db="EMBL/GenBank/DDBJ databases">
        <authorList>
            <person name="Chiriac C."/>
            <person name="Salcher M."/>
            <person name="Ghai R."/>
            <person name="Kavagutti S V."/>
        </authorList>
    </citation>
    <scope>NUCLEOTIDE SEQUENCE</scope>
</reference>
<dbReference type="PROSITE" id="PS51257">
    <property type="entry name" value="PROKAR_LIPOPROTEIN"/>
    <property type="match status" value="1"/>
</dbReference>
<evidence type="ECO:0000313" key="4">
    <source>
        <dbReference type="EMBL" id="CAB4573595.1"/>
    </source>
</evidence>
<dbReference type="PANTHER" id="PTHR43877">
    <property type="entry name" value="AMINOALKYLPHOSPHONATE N-ACETYLTRANSFERASE-RELATED-RELATED"/>
    <property type="match status" value="1"/>
</dbReference>
<dbReference type="EMBL" id="CAEZVY010000137">
    <property type="protein sequence ID" value="CAB4650261.1"/>
    <property type="molecule type" value="Genomic_DNA"/>
</dbReference>
<dbReference type="EMBL" id="CAEZTM010000038">
    <property type="protein sequence ID" value="CAB4573595.1"/>
    <property type="molecule type" value="Genomic_DNA"/>
</dbReference>
<dbReference type="PANTHER" id="PTHR43877:SF1">
    <property type="entry name" value="ACETYLTRANSFERASE"/>
    <property type="match status" value="1"/>
</dbReference>
<organism evidence="4">
    <name type="scientific">freshwater metagenome</name>
    <dbReference type="NCBI Taxonomy" id="449393"/>
    <lineage>
        <taxon>unclassified sequences</taxon>
        <taxon>metagenomes</taxon>
        <taxon>ecological metagenomes</taxon>
    </lineage>
</organism>
<proteinExistence type="predicted"/>
<evidence type="ECO:0000256" key="2">
    <source>
        <dbReference type="ARBA" id="ARBA00023315"/>
    </source>
</evidence>
<feature type="domain" description="N-acetyltransferase" evidence="3">
    <location>
        <begin position="3"/>
        <end position="177"/>
    </location>
</feature>
<evidence type="ECO:0000259" key="3">
    <source>
        <dbReference type="PROSITE" id="PS51186"/>
    </source>
</evidence>
<dbReference type="AlphaFoldDB" id="A0A6J6EED7"/>
<dbReference type="GO" id="GO:0016747">
    <property type="term" value="F:acyltransferase activity, transferring groups other than amino-acyl groups"/>
    <property type="evidence" value="ECO:0007669"/>
    <property type="project" value="InterPro"/>
</dbReference>
<dbReference type="CDD" id="cd04301">
    <property type="entry name" value="NAT_SF"/>
    <property type="match status" value="1"/>
</dbReference>
<keyword evidence="1" id="KW-0808">Transferase</keyword>
<accession>A0A6J6EED7</accession>
<gene>
    <name evidence="4" type="ORF">UFOPK1684_00902</name>
    <name evidence="5" type="ORF">UFOPK2158_01152</name>
</gene>
<name>A0A6J6EED7_9ZZZZ</name>
<evidence type="ECO:0000256" key="1">
    <source>
        <dbReference type="ARBA" id="ARBA00022679"/>
    </source>
</evidence>
<protein>
    <submittedName>
        <fullName evidence="4">Unannotated protein</fullName>
    </submittedName>
</protein>
<dbReference type="InterPro" id="IPR050832">
    <property type="entry name" value="Bact_Acetyltransf"/>
</dbReference>
<evidence type="ECO:0000313" key="5">
    <source>
        <dbReference type="EMBL" id="CAB4650261.1"/>
    </source>
</evidence>